<comment type="caution">
    <text evidence="17">The sequence shown here is derived from an EMBL/GenBank/DDBJ whole genome shotgun (WGS) entry which is preliminary data.</text>
</comment>
<feature type="signal peptide" evidence="11">
    <location>
        <begin position="1"/>
        <end position="15"/>
    </location>
</feature>
<dbReference type="Pfam" id="PF18401">
    <property type="entry name" value="Thioredoxin_13"/>
    <property type="match status" value="1"/>
</dbReference>
<dbReference type="InterPro" id="IPR040694">
    <property type="entry name" value="UGGT_TRXL_2"/>
</dbReference>
<evidence type="ECO:0000256" key="9">
    <source>
        <dbReference type="ARBA" id="ARBA00045874"/>
    </source>
</evidence>
<protein>
    <recommendedName>
        <fullName evidence="19">UDP-glucose:glycoprotein glucosyltransferase</fullName>
    </recommendedName>
</protein>
<comment type="similarity">
    <text evidence="4">Belongs to the glycosyltransferase 8 family.</text>
</comment>
<keyword evidence="8" id="KW-0325">Glycoprotein</keyword>
<keyword evidence="6 11" id="KW-0732">Signal</keyword>
<evidence type="ECO:0000256" key="4">
    <source>
        <dbReference type="ARBA" id="ARBA00006351"/>
    </source>
</evidence>
<dbReference type="CDD" id="cd06432">
    <property type="entry name" value="GT8_HUGT1_C_like"/>
    <property type="match status" value="1"/>
</dbReference>
<dbReference type="GO" id="GO:0005788">
    <property type="term" value="C:endoplasmic reticulum lumen"/>
    <property type="evidence" value="ECO:0007669"/>
    <property type="project" value="UniProtKB-SubCell"/>
</dbReference>
<evidence type="ECO:0000256" key="10">
    <source>
        <dbReference type="ARBA" id="ARBA00048456"/>
    </source>
</evidence>
<dbReference type="GO" id="GO:0003980">
    <property type="term" value="F:UDP-glucose:glycoprotein glucosyltransferase activity"/>
    <property type="evidence" value="ECO:0007669"/>
    <property type="project" value="InterPro"/>
</dbReference>
<dbReference type="Pfam" id="PF18403">
    <property type="entry name" value="Thioredoxin_15"/>
    <property type="match status" value="1"/>
</dbReference>
<evidence type="ECO:0000256" key="11">
    <source>
        <dbReference type="SAM" id="SignalP"/>
    </source>
</evidence>
<evidence type="ECO:0000313" key="17">
    <source>
        <dbReference type="EMBL" id="CAB3410540.1"/>
    </source>
</evidence>
<dbReference type="InterPro" id="IPR040693">
    <property type="entry name" value="UGGT_TRXL_1"/>
</dbReference>
<keyword evidence="18" id="KW-1185">Reference proteome</keyword>
<feature type="domain" description="UGGT thioredoxin-like" evidence="12">
    <location>
        <begin position="28"/>
        <end position="196"/>
    </location>
</feature>
<dbReference type="InterPro" id="IPR009448">
    <property type="entry name" value="UDP-g_GGtrans"/>
</dbReference>
<comment type="catalytic activity">
    <reaction evidence="10">
        <text>N(4)-(alpha-D-Man-(1-&gt;2)-alpha-D-Man-(1-&gt;2)-alpha-D-Man-(1-&gt;3)-[alpha-D-Man-(1-&gt;2)-alpha-D-Man-(1-&gt;3)-[alpha-D-Man-(1-&gt;2)-alpha-D-Man-(1-&gt;6)]-alpha-D-Man-(1-&gt;6)]-beta-D-Man-(1-&gt;4)-beta-D-GlcNAc-(1-&gt;4)-beta-D-GlcNAc)-L-asparaginyl-[protein] (N-glucan mannose isomer 9A1,2,3B1,2,3) + UDP-alpha-D-glucose = N(4)-(alpha-D-Glc-(1-&gt;3)-alpha-D-Man-(1-&gt;2)-alpha-D-Man-(1-&gt;2)-alpha-D-Man-(1-&gt;3)-[alpha-D-Man-(1-&gt;2)-alpha-D-Man-(1-&gt;3)-[alpha-D-Man-(1-&gt;2)-alpha-D-Man-(1-&gt;6)]-alpha-D-Man-(1-&gt;6)]-beta-D-Man-(1-&gt;4)-beta-D-GlcNAc-(1-&gt;4)-beta-D-GlcNAc)-L-asparaginyl-[protein] + UDP + H(+)</text>
        <dbReference type="Rhea" id="RHEA:61304"/>
        <dbReference type="Rhea" id="RHEA-COMP:14356"/>
        <dbReference type="Rhea" id="RHEA-COMP:14357"/>
        <dbReference type="ChEBI" id="CHEBI:15378"/>
        <dbReference type="ChEBI" id="CHEBI:58223"/>
        <dbReference type="ChEBI" id="CHEBI:58885"/>
        <dbReference type="ChEBI" id="CHEBI:59080"/>
        <dbReference type="ChEBI" id="CHEBI:139493"/>
    </reaction>
</comment>
<dbReference type="GO" id="GO:0051082">
    <property type="term" value="F:unfolded protein binding"/>
    <property type="evidence" value="ECO:0007669"/>
    <property type="project" value="TreeGrafter"/>
</dbReference>
<dbReference type="Pfam" id="PF06427">
    <property type="entry name" value="UDP-g_GGTase"/>
    <property type="match status" value="1"/>
</dbReference>
<proteinExistence type="inferred from homology"/>
<reference evidence="17 18" key="1">
    <citation type="submission" date="2020-04" db="EMBL/GenBank/DDBJ databases">
        <authorList>
            <person name="Laetsch R D."/>
            <person name="Stevens L."/>
            <person name="Kumar S."/>
            <person name="Blaxter L. M."/>
        </authorList>
    </citation>
    <scope>NUCLEOTIDE SEQUENCE [LARGE SCALE GENOMIC DNA]</scope>
</reference>
<gene>
    <name evidence="17" type="ORF">CBOVIS_LOCUS12057</name>
</gene>
<dbReference type="Pfam" id="PF18402">
    <property type="entry name" value="Thioredoxin_14"/>
    <property type="match status" value="1"/>
</dbReference>
<evidence type="ECO:0000259" key="14">
    <source>
        <dbReference type="Pfam" id="PF18402"/>
    </source>
</evidence>
<evidence type="ECO:0000256" key="1">
    <source>
        <dbReference type="ARBA" id="ARBA00001913"/>
    </source>
</evidence>
<comment type="function">
    <text evidence="9">Recognizes glycoproteins with minor folding defects. Reglucosylates single N-glycans near the misfolded part of the protein, thus providing quality control for protein folding in the endoplasmic reticulum. Reglucosylated proteins are recognized by calreticulin for recycling to the endoplasmic reticulum and refolding or degradation.</text>
</comment>
<dbReference type="Proteomes" id="UP000494206">
    <property type="component" value="Unassembled WGS sequence"/>
</dbReference>
<accession>A0A8S1F9K9</accession>
<evidence type="ECO:0000256" key="3">
    <source>
        <dbReference type="ARBA" id="ARBA00004922"/>
    </source>
</evidence>
<dbReference type="OrthoDB" id="27683at2759"/>
<feature type="chain" id="PRO_5035807152" description="UDP-glucose:glycoprotein glucosyltransferase" evidence="11">
    <location>
        <begin position="16"/>
        <end position="1362"/>
    </location>
</feature>
<comment type="pathway">
    <text evidence="3">Protein modification; protein glycosylation.</text>
</comment>
<evidence type="ECO:0000256" key="8">
    <source>
        <dbReference type="ARBA" id="ARBA00023180"/>
    </source>
</evidence>
<comment type="subcellular location">
    <subcellularLocation>
        <location evidence="2">Endoplasmic reticulum lumen</location>
    </subcellularLocation>
</comment>
<dbReference type="Pfam" id="PF18400">
    <property type="entry name" value="Thioredoxin_12"/>
    <property type="match status" value="1"/>
</dbReference>
<evidence type="ECO:0000259" key="13">
    <source>
        <dbReference type="Pfam" id="PF18401"/>
    </source>
</evidence>
<dbReference type="InterPro" id="IPR040692">
    <property type="entry name" value="UGGT_TRXL_3"/>
</dbReference>
<dbReference type="SUPFAM" id="SSF53448">
    <property type="entry name" value="Nucleotide-diphospho-sugar transferases"/>
    <property type="match status" value="1"/>
</dbReference>
<feature type="domain" description="UGGT thioredoxin-like" evidence="14">
    <location>
        <begin position="406"/>
        <end position="493"/>
    </location>
</feature>
<feature type="domain" description="Glucosyltransferase 24 catalytic" evidence="16">
    <location>
        <begin position="1083"/>
        <end position="1349"/>
    </location>
</feature>
<sequence length="1362" mass="156147">MRFLLFLAILGSVQASVNVRLKATWTETAIIGEIGEAIAQHGEDQFWKFAKSLGDRDFLKWSQRQKYEYGIAKASEILGNDEALDFLKLSTSIREFSPILRVHQSIADGYPAPCLPFLIYNNKTLCDISQLAAVDGALSPMLLTHEHVIDNGCNRKTHDVVVMYGELGRLTTSKMMNAAKNISEFCFVFRHFSEARDYPVSLSGYGVELSQKNTEYNAMDSAKKADQLNGFDFDVLRDQHAEFAEDLKAFREYLQKLATNGKVSKWLISGVGLQAARSLANVTKTEILARIEHLSQNFPSYFKYLAYRENVERAYKEEISDLHDYLEKFDVAAGSNALYLNGRKLDIERLDIFELMKDIRREMKLSKALFDNGFNDEKRSELLLPTIPLKKSLPKFGLNFIEAQPYFINNVEKDYAYMHMGKNIDHLLFAHSGIIPPIAKNFLNLVVFIDPIAMDGKTVRIVHQIHAMLNDGAPIRVGYVFYSNVNESISDTNWRLIQKLIPKITKEYVVNSVAYGNDYMESRGIGRRFAVLLNGYLIDANDPKDFMQNFAVELWRQIRLLQIAIHDGHLKSSDNIAEWWVKNPNIVKRISPRIVEAFDKQEFIDLTDRSAREFLDDLKYFKEHRNAGVTNFVVVDFETKIGIELAVEALKGAVEGDENVVLIPNPKQDTTIPDMNVIVSMICQHLEPSSWLKFVNATDNEELNARFKGIELNTMAVMKSMKDRIRFVRARSGLAAGENAIVSNSLIIRNSDGLRVEDFKFLARVWEMKGSKNLAELSTNNYSPIVYSLLGKHLRDEKVERVAFTGLPERNNWVIEERHKDRPSLLVTFVVNPASNGAQHVTPMVRMIEAVTNSRIRIVLNPLLEVTDEPVKRFYRYAIRKELKFEKNGEISDVVARFEKLPKTQLFTMSMITNEAWMVELKQAKHDLDNLRLDSVDGDVQAVYSLEHVLLVGSCVEKDDQPAAGLQFALKSPTQSFDTIVMNNFGYFQLKANPGRWKLQIRDELDDHRFVSVDGKRTNATEFDVVVDSFSGKFLNVGVATAKKATNAHGGGVLNRITSFFTSSNTAETPTNEEDEVEKGKVINVFSLASGHLYERFMRIMMVSVAKNTQSKVKFWLLKNYLSPRFKDTISHLAKTYGFEYEFVEYKWPKWLPRQTEKQRIMWGYKILFLDVMFPLGVEKIIYVDADQVVRSDLQELMDFDLEGAPYGYVPFCDSRDDMEGFRFWKKGYWQNTLRGRKYHISALYVVDLKVFREMYAGDLIRGQYYAFSHDPNSLANLDQDLPNSLVDMVPIKSLPQNWLWCETWCDDASKESAKTIDLCNNPKTKEPKLESAKRIVDEWQDYDKEVEEAVNVETKRPIDEL</sequence>
<evidence type="ECO:0000259" key="16">
    <source>
        <dbReference type="Pfam" id="PF18404"/>
    </source>
</evidence>
<feature type="domain" description="UGGT thioredoxin-like" evidence="13">
    <location>
        <begin position="262"/>
        <end position="383"/>
    </location>
</feature>
<evidence type="ECO:0000256" key="7">
    <source>
        <dbReference type="ARBA" id="ARBA00022824"/>
    </source>
</evidence>
<dbReference type="GO" id="GO:0018279">
    <property type="term" value="P:protein N-linked glycosylation via asparagine"/>
    <property type="evidence" value="ECO:0007669"/>
    <property type="project" value="TreeGrafter"/>
</dbReference>
<evidence type="ECO:0000256" key="6">
    <source>
        <dbReference type="ARBA" id="ARBA00022729"/>
    </source>
</evidence>
<evidence type="ECO:0000256" key="2">
    <source>
        <dbReference type="ARBA" id="ARBA00004319"/>
    </source>
</evidence>
<dbReference type="PANTHER" id="PTHR11226">
    <property type="entry name" value="UDP-GLUCOSE GLYCOPROTEIN:GLUCOSYLTRANSFERASE"/>
    <property type="match status" value="1"/>
</dbReference>
<evidence type="ECO:0000259" key="12">
    <source>
        <dbReference type="Pfam" id="PF18400"/>
    </source>
</evidence>
<dbReference type="Gene3D" id="3.90.550.10">
    <property type="entry name" value="Spore Coat Polysaccharide Biosynthesis Protein SpsA, Chain A"/>
    <property type="match status" value="1"/>
</dbReference>
<keyword evidence="7" id="KW-0256">Endoplasmic reticulum</keyword>
<dbReference type="EMBL" id="CADEPM010000011">
    <property type="protein sequence ID" value="CAB3410540.1"/>
    <property type="molecule type" value="Genomic_DNA"/>
</dbReference>
<evidence type="ECO:0000256" key="5">
    <source>
        <dbReference type="ARBA" id="ARBA00022679"/>
    </source>
</evidence>
<organism evidence="17 18">
    <name type="scientific">Caenorhabditis bovis</name>
    <dbReference type="NCBI Taxonomy" id="2654633"/>
    <lineage>
        <taxon>Eukaryota</taxon>
        <taxon>Metazoa</taxon>
        <taxon>Ecdysozoa</taxon>
        <taxon>Nematoda</taxon>
        <taxon>Chromadorea</taxon>
        <taxon>Rhabditida</taxon>
        <taxon>Rhabditina</taxon>
        <taxon>Rhabditomorpha</taxon>
        <taxon>Rhabditoidea</taxon>
        <taxon>Rhabditidae</taxon>
        <taxon>Peloderinae</taxon>
        <taxon>Caenorhabditis</taxon>
    </lineage>
</organism>
<feature type="domain" description="UDP-glucose:glycoprotein glucosyltransferase thioredoxin-like" evidence="15">
    <location>
        <begin position="611"/>
        <end position="770"/>
    </location>
</feature>
<dbReference type="InterPro" id="IPR029044">
    <property type="entry name" value="Nucleotide-diphossugar_trans"/>
</dbReference>
<evidence type="ECO:0008006" key="19">
    <source>
        <dbReference type="Google" id="ProtNLM"/>
    </source>
</evidence>
<dbReference type="InterPro" id="IPR040525">
    <property type="entry name" value="UGGT_TRXL_4"/>
</dbReference>
<dbReference type="Pfam" id="PF18404">
    <property type="entry name" value="Glyco_transf_24"/>
    <property type="match status" value="1"/>
</dbReference>
<name>A0A8S1F9K9_9PELO</name>
<dbReference type="PANTHER" id="PTHR11226:SF9">
    <property type="entry name" value="UDP-GLUCOSE:GLYCOPROTEIN GLUCOSYLTRANSFERASE"/>
    <property type="match status" value="1"/>
</dbReference>
<dbReference type="GO" id="GO:0036503">
    <property type="term" value="P:ERAD pathway"/>
    <property type="evidence" value="ECO:0007669"/>
    <property type="project" value="TreeGrafter"/>
</dbReference>
<keyword evidence="5" id="KW-0808">Transferase</keyword>
<dbReference type="InterPro" id="IPR040497">
    <property type="entry name" value="Glyco_transf_24"/>
</dbReference>
<evidence type="ECO:0000259" key="15">
    <source>
        <dbReference type="Pfam" id="PF18403"/>
    </source>
</evidence>
<evidence type="ECO:0000313" key="18">
    <source>
        <dbReference type="Proteomes" id="UP000494206"/>
    </source>
</evidence>
<comment type="cofactor">
    <cofactor evidence="1">
        <name>Ca(2+)</name>
        <dbReference type="ChEBI" id="CHEBI:29108"/>
    </cofactor>
</comment>